<reference evidence="6 7" key="1">
    <citation type="submission" date="2020-02" db="EMBL/GenBank/DDBJ databases">
        <title>Sequencing the genomes of 1000 actinobacteria strains.</title>
        <authorList>
            <person name="Klenk H.-P."/>
        </authorList>
    </citation>
    <scope>NUCLEOTIDE SEQUENCE [LARGE SCALE GENOMIC DNA]</scope>
    <source>
        <strain evidence="6 7">DSM 19609</strain>
    </source>
</reference>
<evidence type="ECO:0000256" key="2">
    <source>
        <dbReference type="ARBA" id="ARBA00023125"/>
    </source>
</evidence>
<comment type="caution">
    <text evidence="6">The sequence shown here is derived from an EMBL/GenBank/DDBJ whole genome shotgun (WGS) entry which is preliminary data.</text>
</comment>
<keyword evidence="3" id="KW-0804">Transcription</keyword>
<dbReference type="InterPro" id="IPR036388">
    <property type="entry name" value="WH-like_DNA-bd_sf"/>
</dbReference>
<evidence type="ECO:0000256" key="1">
    <source>
        <dbReference type="ARBA" id="ARBA00023015"/>
    </source>
</evidence>
<dbReference type="Proteomes" id="UP000749311">
    <property type="component" value="Unassembled WGS sequence"/>
</dbReference>
<dbReference type="Pfam" id="PF12802">
    <property type="entry name" value="MarR_2"/>
    <property type="match status" value="1"/>
</dbReference>
<dbReference type="PANTHER" id="PTHR42756:SF1">
    <property type="entry name" value="TRANSCRIPTIONAL REPRESSOR OF EMRAB OPERON"/>
    <property type="match status" value="1"/>
</dbReference>
<dbReference type="Gene3D" id="1.10.10.10">
    <property type="entry name" value="Winged helix-like DNA-binding domain superfamily/Winged helix DNA-binding domain"/>
    <property type="match status" value="1"/>
</dbReference>
<feature type="compositionally biased region" description="Basic residues" evidence="4">
    <location>
        <begin position="228"/>
        <end position="239"/>
    </location>
</feature>
<protein>
    <submittedName>
        <fullName evidence="6">DNA-binding MarR family transcriptional regulator</fullName>
    </submittedName>
</protein>
<evidence type="ECO:0000313" key="6">
    <source>
        <dbReference type="EMBL" id="NIH57800.1"/>
    </source>
</evidence>
<dbReference type="PANTHER" id="PTHR42756">
    <property type="entry name" value="TRANSCRIPTIONAL REGULATOR, MARR"/>
    <property type="match status" value="1"/>
</dbReference>
<dbReference type="PROSITE" id="PS50995">
    <property type="entry name" value="HTH_MARR_2"/>
    <property type="match status" value="1"/>
</dbReference>
<feature type="compositionally biased region" description="Gly residues" evidence="4">
    <location>
        <begin position="216"/>
        <end position="227"/>
    </location>
</feature>
<dbReference type="EMBL" id="JAAMOZ010000001">
    <property type="protein sequence ID" value="NIH57800.1"/>
    <property type="molecule type" value="Genomic_DNA"/>
</dbReference>
<proteinExistence type="predicted"/>
<sequence>MSDIEPDMSDIEEEVLGRLARLQRLLHRQQARRGRFAGRRGNPRRGQGRVLSALALKPQTSQRELMYLLDMSKQGLAELLGKLETDGLVTREPSEQDRRVLLVRLTEAGRAAAEELAVPDDPEAGFLDALTADELRMLNGFLARLIESLDDELSEYGPEPRPGRGPRGGHHGPRGAHGFPGEFGPYGGRWPEDEPEDEAGPGAEGGFDPDDEPGTGPRGRGGFPGGPHGRHGRHHHERG</sequence>
<evidence type="ECO:0000256" key="3">
    <source>
        <dbReference type="ARBA" id="ARBA00023163"/>
    </source>
</evidence>
<dbReference type="PRINTS" id="PR00598">
    <property type="entry name" value="HTHMARR"/>
</dbReference>
<dbReference type="SMART" id="SM00347">
    <property type="entry name" value="HTH_MARR"/>
    <property type="match status" value="1"/>
</dbReference>
<dbReference type="RefSeq" id="WP_167168099.1">
    <property type="nucleotide sequence ID" value="NZ_BAAAOO010000007.1"/>
</dbReference>
<keyword evidence="2 6" id="KW-0238">DNA-binding</keyword>
<organism evidence="6 7">
    <name type="scientific">Brooklawnia cerclae</name>
    <dbReference type="NCBI Taxonomy" id="349934"/>
    <lineage>
        <taxon>Bacteria</taxon>
        <taxon>Bacillati</taxon>
        <taxon>Actinomycetota</taxon>
        <taxon>Actinomycetes</taxon>
        <taxon>Propionibacteriales</taxon>
        <taxon>Propionibacteriaceae</taxon>
        <taxon>Brooklawnia</taxon>
    </lineage>
</organism>
<feature type="domain" description="HTH marR-type" evidence="5">
    <location>
        <begin position="12"/>
        <end position="147"/>
    </location>
</feature>
<evidence type="ECO:0000259" key="5">
    <source>
        <dbReference type="PROSITE" id="PS50995"/>
    </source>
</evidence>
<feature type="region of interest" description="Disordered" evidence="4">
    <location>
        <begin position="153"/>
        <end position="239"/>
    </location>
</feature>
<name>A0ABX0SHC2_9ACTN</name>
<keyword evidence="1" id="KW-0805">Transcription regulation</keyword>
<dbReference type="InterPro" id="IPR036390">
    <property type="entry name" value="WH_DNA-bd_sf"/>
</dbReference>
<dbReference type="GO" id="GO:0003677">
    <property type="term" value="F:DNA binding"/>
    <property type="evidence" value="ECO:0007669"/>
    <property type="project" value="UniProtKB-KW"/>
</dbReference>
<dbReference type="SUPFAM" id="SSF46785">
    <property type="entry name" value="Winged helix' DNA-binding domain"/>
    <property type="match status" value="1"/>
</dbReference>
<evidence type="ECO:0000313" key="7">
    <source>
        <dbReference type="Proteomes" id="UP000749311"/>
    </source>
</evidence>
<keyword evidence="7" id="KW-1185">Reference proteome</keyword>
<dbReference type="InterPro" id="IPR000835">
    <property type="entry name" value="HTH_MarR-typ"/>
</dbReference>
<evidence type="ECO:0000256" key="4">
    <source>
        <dbReference type="SAM" id="MobiDB-lite"/>
    </source>
</evidence>
<accession>A0ABX0SHC2</accession>
<gene>
    <name evidence="6" type="ORF">FB473_002445</name>
</gene>